<proteinExistence type="predicted"/>
<feature type="compositionally biased region" description="Low complexity" evidence="1">
    <location>
        <begin position="56"/>
        <end position="68"/>
    </location>
</feature>
<accession>A0AAD5UR89</accession>
<dbReference type="Proteomes" id="UP001212997">
    <property type="component" value="Unassembled WGS sequence"/>
</dbReference>
<organism evidence="2 3">
    <name type="scientific">Meripilus lineatus</name>
    <dbReference type="NCBI Taxonomy" id="2056292"/>
    <lineage>
        <taxon>Eukaryota</taxon>
        <taxon>Fungi</taxon>
        <taxon>Dikarya</taxon>
        <taxon>Basidiomycota</taxon>
        <taxon>Agaricomycotina</taxon>
        <taxon>Agaricomycetes</taxon>
        <taxon>Polyporales</taxon>
        <taxon>Meripilaceae</taxon>
        <taxon>Meripilus</taxon>
    </lineage>
</organism>
<comment type="caution">
    <text evidence="2">The sequence shown here is derived from an EMBL/GenBank/DDBJ whole genome shotgun (WGS) entry which is preliminary data.</text>
</comment>
<reference evidence="2" key="1">
    <citation type="submission" date="2022-07" db="EMBL/GenBank/DDBJ databases">
        <title>Genome Sequence of Physisporinus lineatus.</title>
        <authorList>
            <person name="Buettner E."/>
        </authorList>
    </citation>
    <scope>NUCLEOTIDE SEQUENCE</scope>
    <source>
        <strain evidence="2">VT162</strain>
    </source>
</reference>
<evidence type="ECO:0000313" key="3">
    <source>
        <dbReference type="Proteomes" id="UP001212997"/>
    </source>
</evidence>
<feature type="region of interest" description="Disordered" evidence="1">
    <location>
        <begin position="167"/>
        <end position="204"/>
    </location>
</feature>
<dbReference type="AlphaFoldDB" id="A0AAD5UR89"/>
<sequence>MQIFVDPSDSSSHSTPTPPAPWPELGTRKSRIKENVRETSKMAGSTLKQSSRAHKSSSSTSTSSGTRGAKMEIFRDPIPEDMPPPPAPSVKKHKAGTASASKSSISVFRDEEPSVGSSKSSETPQVPSTPKFTPYRDADVRTTSFLHAEFDWDAHLIIIIIFSFGQSGSPSSRNAAPGSVMKDKSTSSGVRGLQMSSEAEALRKDPLKNYGEEALLGVVDL</sequence>
<dbReference type="EMBL" id="JANAWD010000847">
    <property type="protein sequence ID" value="KAJ3475493.1"/>
    <property type="molecule type" value="Genomic_DNA"/>
</dbReference>
<feature type="compositionally biased region" description="Basic and acidic residues" evidence="1">
    <location>
        <begin position="69"/>
        <end position="78"/>
    </location>
</feature>
<feature type="compositionally biased region" description="Low complexity" evidence="1">
    <location>
        <begin position="1"/>
        <end position="15"/>
    </location>
</feature>
<name>A0AAD5UR89_9APHY</name>
<feature type="compositionally biased region" description="Polar residues" evidence="1">
    <location>
        <begin position="186"/>
        <end position="197"/>
    </location>
</feature>
<protein>
    <submittedName>
        <fullName evidence="2">Uncharacterized protein</fullName>
    </submittedName>
</protein>
<feature type="region of interest" description="Disordered" evidence="1">
    <location>
        <begin position="1"/>
        <end position="134"/>
    </location>
</feature>
<evidence type="ECO:0000313" key="2">
    <source>
        <dbReference type="EMBL" id="KAJ3475493.1"/>
    </source>
</evidence>
<gene>
    <name evidence="2" type="ORF">NLI96_g11804</name>
</gene>
<keyword evidence="3" id="KW-1185">Reference proteome</keyword>
<evidence type="ECO:0000256" key="1">
    <source>
        <dbReference type="SAM" id="MobiDB-lite"/>
    </source>
</evidence>
<feature type="compositionally biased region" description="Polar residues" evidence="1">
    <location>
        <begin position="115"/>
        <end position="131"/>
    </location>
</feature>